<dbReference type="InterPro" id="IPR011032">
    <property type="entry name" value="GroES-like_sf"/>
</dbReference>
<dbReference type="RefSeq" id="XP_037193268.1">
    <property type="nucleotide sequence ID" value="XM_037334734.1"/>
</dbReference>
<reference evidence="4 5" key="1">
    <citation type="journal article" date="2020" name="Phytopathology">
        <title>A high-quality genome resource of Botrytis fragariae, a new and rapidly spreading fungal pathogen causing strawberry gray mold in the U.S.A.</title>
        <authorList>
            <person name="Wu Y."/>
            <person name="Saski C.A."/>
            <person name="Schnabel G."/>
            <person name="Xiao S."/>
            <person name="Hu M."/>
        </authorList>
    </citation>
    <scope>NUCLEOTIDE SEQUENCE [LARGE SCALE GENOMIC DNA]</scope>
    <source>
        <strain evidence="4 5">BVB16</strain>
    </source>
</reference>
<accession>A0A8H6EJA8</accession>
<evidence type="ECO:0000256" key="2">
    <source>
        <dbReference type="ARBA" id="ARBA00023002"/>
    </source>
</evidence>
<dbReference type="Gene3D" id="3.40.50.720">
    <property type="entry name" value="NAD(P)-binding Rossmann-like Domain"/>
    <property type="match status" value="1"/>
</dbReference>
<dbReference type="EMBL" id="JABFCT010000007">
    <property type="protein sequence ID" value="KAF5874322.1"/>
    <property type="molecule type" value="Genomic_DNA"/>
</dbReference>
<proteinExistence type="inferred from homology"/>
<keyword evidence="5" id="KW-1185">Reference proteome</keyword>
<dbReference type="CDD" id="cd08249">
    <property type="entry name" value="enoyl_reductase_like"/>
    <property type="match status" value="1"/>
</dbReference>
<dbReference type="SUPFAM" id="SSF50129">
    <property type="entry name" value="GroES-like"/>
    <property type="match status" value="1"/>
</dbReference>
<comment type="similarity">
    <text evidence="1">Belongs to the zinc-containing alcohol dehydrogenase family.</text>
</comment>
<dbReference type="Pfam" id="PF08240">
    <property type="entry name" value="ADH_N"/>
    <property type="match status" value="1"/>
</dbReference>
<name>A0A8H6EJA8_9HELO</name>
<protein>
    <submittedName>
        <fullName evidence="4">Putative zinc binding protein</fullName>
    </submittedName>
</protein>
<dbReference type="InterPro" id="IPR013154">
    <property type="entry name" value="ADH-like_N"/>
</dbReference>
<dbReference type="Proteomes" id="UP000531561">
    <property type="component" value="Unassembled WGS sequence"/>
</dbReference>
<dbReference type="SUPFAM" id="SSF51735">
    <property type="entry name" value="NAD(P)-binding Rossmann-fold domains"/>
    <property type="match status" value="1"/>
</dbReference>
<evidence type="ECO:0000256" key="1">
    <source>
        <dbReference type="ARBA" id="ARBA00008072"/>
    </source>
</evidence>
<dbReference type="InterPro" id="IPR036291">
    <property type="entry name" value="NAD(P)-bd_dom_sf"/>
</dbReference>
<dbReference type="AlphaFoldDB" id="A0A8H6EJA8"/>
<evidence type="ECO:0000313" key="4">
    <source>
        <dbReference type="EMBL" id="KAF5874322.1"/>
    </source>
</evidence>
<dbReference type="InterPro" id="IPR020843">
    <property type="entry name" value="ER"/>
</dbReference>
<dbReference type="InterPro" id="IPR047122">
    <property type="entry name" value="Trans-enoyl_RdTase-like"/>
</dbReference>
<dbReference type="GeneID" id="59258426"/>
<evidence type="ECO:0000259" key="3">
    <source>
        <dbReference type="SMART" id="SM00829"/>
    </source>
</evidence>
<dbReference type="Gene3D" id="3.90.180.10">
    <property type="entry name" value="Medium-chain alcohol dehydrogenases, catalytic domain"/>
    <property type="match status" value="1"/>
</dbReference>
<dbReference type="GO" id="GO:0016651">
    <property type="term" value="F:oxidoreductase activity, acting on NAD(P)H"/>
    <property type="evidence" value="ECO:0007669"/>
    <property type="project" value="InterPro"/>
</dbReference>
<organism evidence="4 5">
    <name type="scientific">Botrytis fragariae</name>
    <dbReference type="NCBI Taxonomy" id="1964551"/>
    <lineage>
        <taxon>Eukaryota</taxon>
        <taxon>Fungi</taxon>
        <taxon>Dikarya</taxon>
        <taxon>Ascomycota</taxon>
        <taxon>Pezizomycotina</taxon>
        <taxon>Leotiomycetes</taxon>
        <taxon>Helotiales</taxon>
        <taxon>Sclerotiniaceae</taxon>
        <taxon>Botrytis</taxon>
    </lineage>
</organism>
<gene>
    <name evidence="4" type="ORF">Bfra_004327</name>
</gene>
<dbReference type="PANTHER" id="PTHR45348">
    <property type="entry name" value="HYPOTHETICAL OXIDOREDUCTASE (EUROFUNG)"/>
    <property type="match status" value="1"/>
</dbReference>
<keyword evidence="2" id="KW-0560">Oxidoreductase</keyword>
<sequence>MIADTDFIYSIETALSFVMFSNAPPRFLQYPIVGILCFEIQTNNDDIEDRMETQSIQLYTASISGMRTLLMQLLPNEFRKKPCFDEKASEVGLPTIVWYDASKETVHKQNPMPNEHLVASTYNISTGVLPEVIVHPSPDIWTEINEVEIPQPGPDDVVIKVIVAGSNVKDWLHLKALKKSLNSGDDIAGIVHSLGTNVQAKNEYSPGDRVAAFHPMMRPHGAYAEYAVAPIHTVMKLPDAITFEEAATIPLVATTAALSLFRRQHLPPPWSPRADSVPLPLIIYGASSSLGTFAVKLARASNIHPIIAIAGGSSLHLHSLLDSSSGDKLIDYRLGIEQMIKATKVALGSLECHHALDAISSNGTWIPISHMLAPSFSSQSPSYLSVVTGSNKYDEESIQSGIEVIYTMVGTAHTGVYKPDTVKQPSDKEFVKGDPEWVAVFFSYMSQMLVDGRLTGHPFDIIGGGLTGVGEGLRRLQRGQARGVKYVYKIGEVE</sequence>
<dbReference type="PANTHER" id="PTHR45348:SF5">
    <property type="entry name" value="OXIDOREDUCTASE, PUTATIVE (AFU_ORTHOLOGUE AFUA_8G01420)-RELATED"/>
    <property type="match status" value="1"/>
</dbReference>
<dbReference type="OrthoDB" id="3233595at2759"/>
<feature type="domain" description="Enoyl reductase (ER)" evidence="3">
    <location>
        <begin position="142"/>
        <end position="484"/>
    </location>
</feature>
<evidence type="ECO:0000313" key="5">
    <source>
        <dbReference type="Proteomes" id="UP000531561"/>
    </source>
</evidence>
<dbReference type="SMART" id="SM00829">
    <property type="entry name" value="PKS_ER"/>
    <property type="match status" value="1"/>
</dbReference>
<comment type="caution">
    <text evidence="4">The sequence shown here is derived from an EMBL/GenBank/DDBJ whole genome shotgun (WGS) entry which is preliminary data.</text>
</comment>